<feature type="region of interest" description="Disordered" evidence="1">
    <location>
        <begin position="53"/>
        <end position="74"/>
    </location>
</feature>
<organism evidence="3 4">
    <name type="scientific">Litchfieldella rifensis</name>
    <dbReference type="NCBI Taxonomy" id="762643"/>
    <lineage>
        <taxon>Bacteria</taxon>
        <taxon>Pseudomonadati</taxon>
        <taxon>Pseudomonadota</taxon>
        <taxon>Gammaproteobacteria</taxon>
        <taxon>Oceanospirillales</taxon>
        <taxon>Halomonadaceae</taxon>
        <taxon>Litchfieldella</taxon>
    </lineage>
</organism>
<evidence type="ECO:0000313" key="4">
    <source>
        <dbReference type="Proteomes" id="UP001595579"/>
    </source>
</evidence>
<dbReference type="Proteomes" id="UP001595579">
    <property type="component" value="Unassembled WGS sequence"/>
</dbReference>
<accession>A0ABV7LUK5</accession>
<proteinExistence type="predicted"/>
<gene>
    <name evidence="3" type="ORF">ACFOEV_21695</name>
</gene>
<evidence type="ECO:0000256" key="1">
    <source>
        <dbReference type="SAM" id="MobiDB-lite"/>
    </source>
</evidence>
<reference evidence="4" key="1">
    <citation type="journal article" date="2019" name="Int. J. Syst. Evol. Microbiol.">
        <title>The Global Catalogue of Microorganisms (GCM) 10K type strain sequencing project: providing services to taxonomists for standard genome sequencing and annotation.</title>
        <authorList>
            <consortium name="The Broad Institute Genomics Platform"/>
            <consortium name="The Broad Institute Genome Sequencing Center for Infectious Disease"/>
            <person name="Wu L."/>
            <person name="Ma J."/>
        </authorList>
    </citation>
    <scope>NUCLEOTIDE SEQUENCE [LARGE SCALE GENOMIC DNA]</scope>
    <source>
        <strain evidence="4">CECT 7698</strain>
    </source>
</reference>
<evidence type="ECO:0000313" key="3">
    <source>
        <dbReference type="EMBL" id="MFC3286222.1"/>
    </source>
</evidence>
<dbReference type="RefSeq" id="WP_386777059.1">
    <property type="nucleotide sequence ID" value="NZ_JBHRUG010000048.1"/>
</dbReference>
<feature type="transmembrane region" description="Helical" evidence="2">
    <location>
        <begin position="21"/>
        <end position="42"/>
    </location>
</feature>
<keyword evidence="2" id="KW-0812">Transmembrane</keyword>
<keyword evidence="2" id="KW-0472">Membrane</keyword>
<dbReference type="EMBL" id="JBHRUG010000048">
    <property type="protein sequence ID" value="MFC3286222.1"/>
    <property type="molecule type" value="Genomic_DNA"/>
</dbReference>
<sequence>MAKIIRFPVERVRRDVMMERQVASMPLVWLPFAMGTYLWLYWTGAWLGGMGSASGSLGRKGKLARRGDTFRRRT</sequence>
<keyword evidence="4" id="KW-1185">Reference proteome</keyword>
<feature type="compositionally biased region" description="Basic and acidic residues" evidence="1">
    <location>
        <begin position="65"/>
        <end position="74"/>
    </location>
</feature>
<comment type="caution">
    <text evidence="3">The sequence shown here is derived from an EMBL/GenBank/DDBJ whole genome shotgun (WGS) entry which is preliminary data.</text>
</comment>
<keyword evidence="2" id="KW-1133">Transmembrane helix</keyword>
<name>A0ABV7LUK5_9GAMM</name>
<evidence type="ECO:0000256" key="2">
    <source>
        <dbReference type="SAM" id="Phobius"/>
    </source>
</evidence>
<protein>
    <submittedName>
        <fullName evidence="3">Uncharacterized protein</fullName>
    </submittedName>
</protein>